<evidence type="ECO:0000256" key="4">
    <source>
        <dbReference type="ARBA" id="ARBA00022957"/>
    </source>
</evidence>
<comment type="similarity">
    <text evidence="8">Belongs to the complex I NdhO subunit family.</text>
</comment>
<sequence>MTVKKGDIVRAIREKLENSLEAKASDPRFPSYLFDSEGEIVDTRGDYALVKFGKVPTPNIWLRLEQLEEFK</sequence>
<dbReference type="Proteomes" id="UP001159370">
    <property type="component" value="Unassembled WGS sequence"/>
</dbReference>
<proteinExistence type="inferred from homology"/>
<dbReference type="GO" id="GO:0031676">
    <property type="term" value="C:plasma membrane-derived thylakoid membrane"/>
    <property type="evidence" value="ECO:0007669"/>
    <property type="project" value="UniProtKB-SubCell"/>
</dbReference>
<gene>
    <name evidence="8" type="primary">ndhO</name>
    <name evidence="9" type="ORF">NWP23_13535</name>
</gene>
<evidence type="ECO:0000313" key="9">
    <source>
        <dbReference type="EMBL" id="MDH6064755.1"/>
    </source>
</evidence>
<name>A0AA43KG58_9CYAN</name>
<keyword evidence="7 8" id="KW-0472">Membrane</keyword>
<dbReference type="AlphaFoldDB" id="A0AA43KG58"/>
<keyword evidence="2 8" id="KW-0874">Quinone</keyword>
<dbReference type="GeneID" id="83684355"/>
<dbReference type="HAMAP" id="MF_01354">
    <property type="entry name" value="NDH1_NDH1O"/>
    <property type="match status" value="1"/>
</dbReference>
<accession>A0AA43KG58</accession>
<keyword evidence="8" id="KW-0793">Thylakoid</keyword>
<dbReference type="EMBL" id="JANQDL010000094">
    <property type="protein sequence ID" value="MDH6064755.1"/>
    <property type="molecule type" value="Genomic_DNA"/>
</dbReference>
<dbReference type="InterPro" id="IPR002160">
    <property type="entry name" value="Prot_inh_Kunz-lg"/>
</dbReference>
<evidence type="ECO:0000256" key="8">
    <source>
        <dbReference type="HAMAP-Rule" id="MF_01354"/>
    </source>
</evidence>
<keyword evidence="4 8" id="KW-0618">Plastoquinone</keyword>
<evidence type="ECO:0000256" key="6">
    <source>
        <dbReference type="ARBA" id="ARBA00023027"/>
    </source>
</evidence>
<evidence type="ECO:0000256" key="5">
    <source>
        <dbReference type="ARBA" id="ARBA00022967"/>
    </source>
</evidence>
<keyword evidence="5 8" id="KW-1278">Translocase</keyword>
<dbReference type="GO" id="GO:0048038">
    <property type="term" value="F:quinone binding"/>
    <property type="evidence" value="ECO:0007669"/>
    <property type="project" value="UniProtKB-KW"/>
</dbReference>
<dbReference type="GO" id="GO:0016655">
    <property type="term" value="F:oxidoreductase activity, acting on NAD(P)H, quinone or similar compound as acceptor"/>
    <property type="evidence" value="ECO:0007669"/>
    <property type="project" value="UniProtKB-UniRule"/>
</dbReference>
<comment type="catalytic activity">
    <reaction evidence="8">
        <text>a plastoquinone + NADPH + (n+1) H(+)(in) = a plastoquinol + NADP(+) + n H(+)(out)</text>
        <dbReference type="Rhea" id="RHEA:42612"/>
        <dbReference type="Rhea" id="RHEA-COMP:9561"/>
        <dbReference type="Rhea" id="RHEA-COMP:9562"/>
        <dbReference type="ChEBI" id="CHEBI:15378"/>
        <dbReference type="ChEBI" id="CHEBI:17757"/>
        <dbReference type="ChEBI" id="CHEBI:57783"/>
        <dbReference type="ChEBI" id="CHEBI:58349"/>
        <dbReference type="ChEBI" id="CHEBI:62192"/>
    </reaction>
</comment>
<protein>
    <recommendedName>
        <fullName evidence="8">NAD(P)H-quinone oxidoreductase subunit O</fullName>
        <ecNumber evidence="8">7.1.1.-</ecNumber>
    </recommendedName>
    <alternativeName>
        <fullName evidence="8">NAD(P)H dehydrogenase I subunit O</fullName>
        <shortName evidence="8">NDH-1 subunit O</shortName>
        <shortName evidence="8">NDH-O</shortName>
    </alternativeName>
</protein>
<organism evidence="9 10">
    <name type="scientific">Umezakia ovalisporum FSS-62</name>
    <dbReference type="NCBI Taxonomy" id="2971776"/>
    <lineage>
        <taxon>Bacteria</taxon>
        <taxon>Bacillati</taxon>
        <taxon>Cyanobacteriota</taxon>
        <taxon>Cyanophyceae</taxon>
        <taxon>Nostocales</taxon>
        <taxon>Nodulariaceae</taxon>
        <taxon>Umezakia</taxon>
    </lineage>
</organism>
<evidence type="ECO:0000256" key="2">
    <source>
        <dbReference type="ARBA" id="ARBA00022719"/>
    </source>
</evidence>
<comment type="subcellular location">
    <subcellularLocation>
        <location evidence="8">Cellular thylakoid membrane</location>
        <topology evidence="8">Peripheral membrane protein</topology>
        <orientation evidence="8">Cytoplasmic side</orientation>
    </subcellularLocation>
</comment>
<comment type="caution">
    <text evidence="9">The sequence shown here is derived from an EMBL/GenBank/DDBJ whole genome shotgun (WGS) entry which is preliminary data.</text>
</comment>
<comment type="catalytic activity">
    <reaction evidence="8">
        <text>a plastoquinone + NADH + (n+1) H(+)(in) = a plastoquinol + NAD(+) + n H(+)(out)</text>
        <dbReference type="Rhea" id="RHEA:42608"/>
        <dbReference type="Rhea" id="RHEA-COMP:9561"/>
        <dbReference type="Rhea" id="RHEA-COMP:9562"/>
        <dbReference type="ChEBI" id="CHEBI:15378"/>
        <dbReference type="ChEBI" id="CHEBI:17757"/>
        <dbReference type="ChEBI" id="CHEBI:57540"/>
        <dbReference type="ChEBI" id="CHEBI:57945"/>
        <dbReference type="ChEBI" id="CHEBI:62192"/>
    </reaction>
</comment>
<dbReference type="PROSITE" id="PS00283">
    <property type="entry name" value="SOYBEAN_KUNITZ"/>
    <property type="match status" value="1"/>
</dbReference>
<comment type="subunit">
    <text evidence="8">NDH-1 can be composed of about 15 different subunits; different subcomplexes with different compositions have been identified which probably have different functions.</text>
</comment>
<evidence type="ECO:0000256" key="3">
    <source>
        <dbReference type="ARBA" id="ARBA00022857"/>
    </source>
</evidence>
<keyword evidence="1 8" id="KW-0813">Transport</keyword>
<evidence type="ECO:0000313" key="10">
    <source>
        <dbReference type="Proteomes" id="UP001159370"/>
    </source>
</evidence>
<dbReference type="EC" id="7.1.1.-" evidence="8"/>
<dbReference type="InterPro" id="IPR020905">
    <property type="entry name" value="NdhO"/>
</dbReference>
<dbReference type="GO" id="GO:0004866">
    <property type="term" value="F:endopeptidase inhibitor activity"/>
    <property type="evidence" value="ECO:0007669"/>
    <property type="project" value="InterPro"/>
</dbReference>
<evidence type="ECO:0000256" key="7">
    <source>
        <dbReference type="ARBA" id="ARBA00023136"/>
    </source>
</evidence>
<keyword evidence="6 8" id="KW-0520">NAD</keyword>
<dbReference type="Pfam" id="PF11910">
    <property type="entry name" value="NdhO"/>
    <property type="match status" value="1"/>
</dbReference>
<evidence type="ECO:0000256" key="1">
    <source>
        <dbReference type="ARBA" id="ARBA00022448"/>
    </source>
</evidence>
<keyword evidence="3 8" id="KW-0521">NADP</keyword>
<dbReference type="RefSeq" id="WP_280650249.1">
    <property type="nucleotide sequence ID" value="NZ_JANQDL010000094.1"/>
</dbReference>
<reference evidence="9 10" key="1">
    <citation type="journal article" date="2023" name="J. Phycol.">
        <title>Chrysosporum ovalisporum is synonymous with the true-branching cyanobacterium Umezakia natans (Nostocales/Aphanizomenonaceae).</title>
        <authorList>
            <person name="McGregor G.B."/>
            <person name="Sendall B.C."/>
            <person name="Niiyama Y."/>
            <person name="Tuji A."/>
            <person name="Willis A."/>
        </authorList>
    </citation>
    <scope>NUCLEOTIDE SEQUENCE [LARGE SCALE GENOMIC DNA]</scope>
    <source>
        <strain evidence="9 10">FSS-62</strain>
    </source>
</reference>
<comment type="function">
    <text evidence="8">NDH-1 shuttles electrons from an unknown electron donor, via FMN and iron-sulfur (Fe-S) centers, to quinones in the respiratory and/or the photosynthetic chain. The immediate electron acceptor for the enzyme in this species is believed to be plastoquinone. Couples the redox reaction to proton translocation, and thus conserves the redox energy in a proton gradient. Cyanobacterial NDH-1 also plays a role in inorganic carbon-concentration.</text>
</comment>